<dbReference type="InterPro" id="IPR023614">
    <property type="entry name" value="Porin_dom_sf"/>
</dbReference>
<evidence type="ECO:0000313" key="2">
    <source>
        <dbReference type="EMBL" id="PKI81231.1"/>
    </source>
</evidence>
<dbReference type="InterPro" id="IPR008439">
    <property type="entry name" value="Campylo_MOMP"/>
</dbReference>
<dbReference type="Gene3D" id="2.40.160.10">
    <property type="entry name" value="Porin"/>
    <property type="match status" value="1"/>
</dbReference>
<keyword evidence="3" id="KW-1185">Reference proteome</keyword>
<dbReference type="EMBL" id="NXIF01000020">
    <property type="protein sequence ID" value="PKI81231.1"/>
    <property type="molecule type" value="Genomic_DNA"/>
</dbReference>
<dbReference type="AlphaFoldDB" id="A0A2N1J3U0"/>
<dbReference type="Pfam" id="PF05538">
    <property type="entry name" value="Campylo_MOMP"/>
    <property type="match status" value="1"/>
</dbReference>
<protein>
    <recommendedName>
        <fullName evidence="4">Porin domain-containing protein</fullName>
    </recommendedName>
</protein>
<accession>A0A2N1J3U0</accession>
<name>A0A2N1J3U0_9BACT</name>
<proteinExistence type="predicted"/>
<dbReference type="SUPFAM" id="SSF56935">
    <property type="entry name" value="Porins"/>
    <property type="match status" value="1"/>
</dbReference>
<reference evidence="2 3" key="1">
    <citation type="submission" date="2017-09" db="EMBL/GenBank/DDBJ databases">
        <title>Genomics of the genus Arcobacter.</title>
        <authorList>
            <person name="Perez-Cataluna A."/>
            <person name="Figueras M.J."/>
            <person name="Salas-Masso N."/>
        </authorList>
    </citation>
    <scope>NUCLEOTIDE SEQUENCE [LARGE SCALE GENOMIC DNA]</scope>
    <source>
        <strain evidence="2 3">DSM 18005</strain>
    </source>
</reference>
<sequence>MKKFAKMSLVAAVAVAGLSTTSSAKALEEAIKNVDVSGTVVYRYDDRSFDENTKDKDTNNYKIGLTLKSQVNDDVTAVTRFLVAGADGGFASLNHTNGGDANVDVELSNVYFSYTGIANTTVNVGKQGLTTPWTVAIDSDGNEQTGTGILALTNVGPVTLAGAYFNQTNLGTSGDILPGLNSETTVTLTDSNGDTIDLGSTLNDDFGDKNIATLGLMGNIGPVALDAWYLDMQDVFDTYTLGALAKFNISDVKLSIGARHTELDLDDVSADHSLTKVELGAKMGIFGANVGYGWTDSEGGIGGLDNDAKTAFQGWTMNLNGVNDASLLKLNVNAQVLPSLNLALNYNVLDRDDESTKRPDTTDKEYYLQATYQMSKNFGGYIRFGEADLEDQQTNGHDNDGTIGRLQVQYSF</sequence>
<dbReference type="RefSeq" id="WP_101184330.1">
    <property type="nucleotide sequence ID" value="NZ_NXIF01000020.1"/>
</dbReference>
<gene>
    <name evidence="2" type="ORF">CP960_05070</name>
</gene>
<evidence type="ECO:0000256" key="1">
    <source>
        <dbReference type="SAM" id="SignalP"/>
    </source>
</evidence>
<evidence type="ECO:0000313" key="3">
    <source>
        <dbReference type="Proteomes" id="UP000233248"/>
    </source>
</evidence>
<keyword evidence="1" id="KW-0732">Signal</keyword>
<organism evidence="2 3">
    <name type="scientific">Malaciobacter halophilus</name>
    <dbReference type="NCBI Taxonomy" id="197482"/>
    <lineage>
        <taxon>Bacteria</taxon>
        <taxon>Pseudomonadati</taxon>
        <taxon>Campylobacterota</taxon>
        <taxon>Epsilonproteobacteria</taxon>
        <taxon>Campylobacterales</taxon>
        <taxon>Arcobacteraceae</taxon>
        <taxon>Malaciobacter</taxon>
    </lineage>
</organism>
<evidence type="ECO:0008006" key="4">
    <source>
        <dbReference type="Google" id="ProtNLM"/>
    </source>
</evidence>
<dbReference type="Proteomes" id="UP000233248">
    <property type="component" value="Unassembled WGS sequence"/>
</dbReference>
<comment type="caution">
    <text evidence="2">The sequence shown here is derived from an EMBL/GenBank/DDBJ whole genome shotgun (WGS) entry which is preliminary data.</text>
</comment>
<feature type="chain" id="PRO_5014599328" description="Porin domain-containing protein" evidence="1">
    <location>
        <begin position="27"/>
        <end position="412"/>
    </location>
</feature>
<feature type="signal peptide" evidence="1">
    <location>
        <begin position="1"/>
        <end position="26"/>
    </location>
</feature>